<dbReference type="SMART" id="SM00864">
    <property type="entry name" value="Tubulin"/>
    <property type="match status" value="1"/>
</dbReference>
<dbReference type="FunFam" id="3.40.50.1440:FF:000023">
    <property type="entry name" value="Cell division protein FtsZ"/>
    <property type="match status" value="1"/>
</dbReference>
<keyword evidence="7 8" id="KW-0131">Cell cycle</keyword>
<dbReference type="AlphaFoldDB" id="A0AAX2ZEF1"/>
<dbReference type="GO" id="GO:0051258">
    <property type="term" value="P:protein polymerization"/>
    <property type="evidence" value="ECO:0007669"/>
    <property type="project" value="UniProtKB-UniRule"/>
</dbReference>
<dbReference type="InterPro" id="IPR003008">
    <property type="entry name" value="Tubulin_FtsZ_GTPase"/>
</dbReference>
<dbReference type="CDD" id="cd02201">
    <property type="entry name" value="FtsZ_type1"/>
    <property type="match status" value="1"/>
</dbReference>
<sequence>MNNNRIDIETDNNDAVIKVIGVGGGGNNAVNRMIREEVKGVEFISINTDKQALLSSMAENQIQIGEKLTRGLGAGAKPEVGKKAAEESREQIVGLLDGTDMVFVTAGMGGGTGTGAAPIVAKLAKEMGILTVGVVTKPFGFEGKIRMKNAEEGIKDLKANVDTLITIPNDRLLQIVQKNTSMVDAFSIADNVLKQGIQSISDLIKMPGLINLDFADVTSIMKDKGLAHMGIGTASGENRAIEAAKEAIQSPLLETSIKGAKGVLLNVAGGANLTLFEANAASSLVTESCDAEANIIFGTSIREDLGEDITITVIATGFETNPSQGFEDSFKNRGTNRPSEIATKKVAVEEVAATKEEVVEEKVEAKKPTHDMDDDLPPIPVFLRRNRK</sequence>
<comment type="similarity">
    <text evidence="1 8 10">Belongs to the FtsZ family.</text>
</comment>
<dbReference type="GO" id="GO:0005525">
    <property type="term" value="F:GTP binding"/>
    <property type="evidence" value="ECO:0007669"/>
    <property type="project" value="UniProtKB-UniRule"/>
</dbReference>
<dbReference type="SUPFAM" id="SSF52490">
    <property type="entry name" value="Tubulin nucleotide-binding domain-like"/>
    <property type="match status" value="1"/>
</dbReference>
<dbReference type="InterPro" id="IPR045061">
    <property type="entry name" value="FtsZ/CetZ"/>
</dbReference>
<dbReference type="RefSeq" id="WP_074915183.1">
    <property type="nucleotide sequence ID" value="NZ_CP081135.1"/>
</dbReference>
<comment type="function">
    <text evidence="8 10">Essential cell division protein that forms a contractile ring structure (Z ring) at the future cell division site. The regulation of the ring assembly controls the timing and the location of cell division. One of the functions of the FtsZ ring is to recruit other cell division proteins to the septum to produce a new cell wall between the dividing cells. Binds GTP and shows GTPase activity.</text>
</comment>
<feature type="region of interest" description="Disordered" evidence="11">
    <location>
        <begin position="359"/>
        <end position="388"/>
    </location>
</feature>
<dbReference type="InterPro" id="IPR036525">
    <property type="entry name" value="Tubulin/FtsZ_GTPase_sf"/>
</dbReference>
<dbReference type="InterPro" id="IPR000158">
    <property type="entry name" value="Cell_div_FtsZ"/>
</dbReference>
<evidence type="ECO:0000256" key="3">
    <source>
        <dbReference type="ARBA" id="ARBA00022618"/>
    </source>
</evidence>
<dbReference type="PANTHER" id="PTHR30314">
    <property type="entry name" value="CELL DIVISION PROTEIN FTSZ-RELATED"/>
    <property type="match status" value="1"/>
</dbReference>
<dbReference type="GO" id="GO:0032153">
    <property type="term" value="C:cell division site"/>
    <property type="evidence" value="ECO:0007669"/>
    <property type="project" value="UniProtKB-UniRule"/>
</dbReference>
<dbReference type="GO" id="GO:0003924">
    <property type="term" value="F:GTPase activity"/>
    <property type="evidence" value="ECO:0007669"/>
    <property type="project" value="UniProtKB-UniRule"/>
</dbReference>
<evidence type="ECO:0000256" key="9">
    <source>
        <dbReference type="NCBIfam" id="TIGR00065"/>
    </source>
</evidence>
<evidence type="ECO:0000256" key="11">
    <source>
        <dbReference type="SAM" id="MobiDB-lite"/>
    </source>
</evidence>
<evidence type="ECO:0000256" key="1">
    <source>
        <dbReference type="ARBA" id="ARBA00009690"/>
    </source>
</evidence>
<dbReference type="PROSITE" id="PS01134">
    <property type="entry name" value="FTSZ_1"/>
    <property type="match status" value="1"/>
</dbReference>
<keyword evidence="4 8" id="KW-0547">Nucleotide-binding</keyword>
<feature type="domain" description="Tubulin/FtsZ 2-layer sandwich" evidence="13">
    <location>
        <begin position="210"/>
        <end position="327"/>
    </location>
</feature>
<dbReference type="GO" id="GO:0005737">
    <property type="term" value="C:cytoplasm"/>
    <property type="evidence" value="ECO:0007669"/>
    <property type="project" value="UniProtKB-SubCell"/>
</dbReference>
<gene>
    <name evidence="8 14" type="primary">ftsZ</name>
    <name evidence="14" type="ORF">JW646_14085</name>
</gene>
<dbReference type="NCBIfam" id="TIGR00065">
    <property type="entry name" value="ftsZ"/>
    <property type="match status" value="1"/>
</dbReference>
<evidence type="ECO:0000313" key="14">
    <source>
        <dbReference type="EMBL" id="UEL46760.1"/>
    </source>
</evidence>
<keyword evidence="3 8" id="KW-0132">Cell division</keyword>
<protein>
    <recommendedName>
        <fullName evidence="8 9">Cell division protein FtsZ</fullName>
    </recommendedName>
</protein>
<keyword evidence="15" id="KW-1185">Reference proteome</keyword>
<dbReference type="Proteomes" id="UP001198983">
    <property type="component" value="Chromosome"/>
</dbReference>
<evidence type="ECO:0000256" key="5">
    <source>
        <dbReference type="ARBA" id="ARBA00023134"/>
    </source>
</evidence>
<feature type="domain" description="Tubulin/FtsZ GTPase" evidence="12">
    <location>
        <begin position="16"/>
        <end position="208"/>
    </location>
</feature>
<feature type="binding site" evidence="8">
    <location>
        <position position="142"/>
    </location>
    <ligand>
        <name>GTP</name>
        <dbReference type="ChEBI" id="CHEBI:37565"/>
    </ligand>
</feature>
<evidence type="ECO:0000256" key="10">
    <source>
        <dbReference type="RuleBase" id="RU000631"/>
    </source>
</evidence>
<feature type="binding site" evidence="8">
    <location>
        <position position="190"/>
    </location>
    <ligand>
        <name>GTP</name>
        <dbReference type="ChEBI" id="CHEBI:37565"/>
    </ligand>
</feature>
<keyword evidence="2 8" id="KW-0963">Cytoplasm</keyword>
<feature type="compositionally biased region" description="Basic and acidic residues" evidence="11">
    <location>
        <begin position="359"/>
        <end position="371"/>
    </location>
</feature>
<evidence type="ECO:0000256" key="8">
    <source>
        <dbReference type="HAMAP-Rule" id="MF_00909"/>
    </source>
</evidence>
<feature type="binding site" evidence="8">
    <location>
        <position position="146"/>
    </location>
    <ligand>
        <name>GTP</name>
        <dbReference type="ChEBI" id="CHEBI:37565"/>
    </ligand>
</feature>
<reference evidence="14 15" key="1">
    <citation type="journal article" date="2023" name="Int. J. Syst. Evol. Microbiol.">
        <title>Terrisporobacter hibernicus sp. nov., isolated from bovine faeces in Northern Ireland.</title>
        <authorList>
            <person name="Mitchell M."/>
            <person name="Nguyen S.V."/>
            <person name="Connor M."/>
            <person name="Fairley D.J."/>
            <person name="Donoghue O."/>
            <person name="Marshall H."/>
            <person name="Koolman L."/>
            <person name="McMullan G."/>
            <person name="Schaffer K.E."/>
            <person name="McGrath J.W."/>
            <person name="Fanning S."/>
        </authorList>
    </citation>
    <scope>NUCLEOTIDE SEQUENCE [LARGE SCALE GENOMIC DNA]</scope>
    <source>
        <strain evidence="14 15">MCA3</strain>
    </source>
</reference>
<evidence type="ECO:0000256" key="7">
    <source>
        <dbReference type="ARBA" id="ARBA00023306"/>
    </source>
</evidence>
<dbReference type="SMART" id="SM00865">
    <property type="entry name" value="Tubulin_C"/>
    <property type="match status" value="1"/>
</dbReference>
<dbReference type="GO" id="GO:0000917">
    <property type="term" value="P:division septum assembly"/>
    <property type="evidence" value="ECO:0007669"/>
    <property type="project" value="UniProtKB-KW"/>
</dbReference>
<organism evidence="14 15">
    <name type="scientific">Terrisporobacter hibernicus</name>
    <dbReference type="NCBI Taxonomy" id="2813371"/>
    <lineage>
        <taxon>Bacteria</taxon>
        <taxon>Bacillati</taxon>
        <taxon>Bacillota</taxon>
        <taxon>Clostridia</taxon>
        <taxon>Peptostreptococcales</taxon>
        <taxon>Peptostreptococcaceae</taxon>
        <taxon>Terrisporobacter</taxon>
    </lineage>
</organism>
<keyword evidence="6 8" id="KW-0717">Septation</keyword>
<dbReference type="Pfam" id="PF00091">
    <property type="entry name" value="Tubulin"/>
    <property type="match status" value="1"/>
</dbReference>
<dbReference type="HAMAP" id="MF_00909">
    <property type="entry name" value="FtsZ"/>
    <property type="match status" value="1"/>
</dbReference>
<comment type="subcellular location">
    <subcellularLocation>
        <location evidence="8">Cytoplasm</location>
    </subcellularLocation>
    <text evidence="8">Assembles at midcell at the inner surface of the cytoplasmic membrane.</text>
</comment>
<keyword evidence="5 8" id="KW-0342">GTP-binding</keyword>
<dbReference type="InterPro" id="IPR037103">
    <property type="entry name" value="Tubulin/FtsZ-like_C"/>
</dbReference>
<evidence type="ECO:0000256" key="2">
    <source>
        <dbReference type="ARBA" id="ARBA00022490"/>
    </source>
</evidence>
<dbReference type="Gene3D" id="3.40.50.1440">
    <property type="entry name" value="Tubulin/FtsZ, GTPase domain"/>
    <property type="match status" value="1"/>
</dbReference>
<comment type="subunit">
    <text evidence="8">Homodimer. Polymerizes to form a dynamic ring structure in a strictly GTP-dependent manner. Interacts directly with several other division proteins.</text>
</comment>
<evidence type="ECO:0000259" key="13">
    <source>
        <dbReference type="SMART" id="SM00865"/>
    </source>
</evidence>
<evidence type="ECO:0000313" key="15">
    <source>
        <dbReference type="Proteomes" id="UP001198983"/>
    </source>
</evidence>
<dbReference type="InterPro" id="IPR020805">
    <property type="entry name" value="Cell_div_FtsZ_CS"/>
</dbReference>
<dbReference type="InterPro" id="IPR008280">
    <property type="entry name" value="Tub_FtsZ_C"/>
</dbReference>
<dbReference type="InterPro" id="IPR018316">
    <property type="entry name" value="Tubulin/FtsZ_2-layer-sand-dom"/>
</dbReference>
<dbReference type="KEGG" id="tem:JW646_14085"/>
<evidence type="ECO:0000256" key="4">
    <source>
        <dbReference type="ARBA" id="ARBA00022741"/>
    </source>
</evidence>
<proteinExistence type="inferred from homology"/>
<dbReference type="PANTHER" id="PTHR30314:SF3">
    <property type="entry name" value="MITOCHONDRIAL DIVISION PROTEIN FSZA"/>
    <property type="match status" value="1"/>
</dbReference>
<dbReference type="Pfam" id="PF12327">
    <property type="entry name" value="FtsZ_C"/>
    <property type="match status" value="1"/>
</dbReference>
<dbReference type="Gene3D" id="3.30.1330.20">
    <property type="entry name" value="Tubulin/FtsZ, C-terminal domain"/>
    <property type="match status" value="1"/>
</dbReference>
<feature type="binding site" evidence="8">
    <location>
        <begin position="24"/>
        <end position="28"/>
    </location>
    <ligand>
        <name>GTP</name>
        <dbReference type="ChEBI" id="CHEBI:37565"/>
    </ligand>
</feature>
<evidence type="ECO:0000256" key="6">
    <source>
        <dbReference type="ARBA" id="ARBA00023210"/>
    </source>
</evidence>
<accession>A0AAX2ZEF1</accession>
<dbReference type="EMBL" id="CP081135">
    <property type="protein sequence ID" value="UEL46760.1"/>
    <property type="molecule type" value="Genomic_DNA"/>
</dbReference>
<feature type="binding site" evidence="8">
    <location>
        <begin position="111"/>
        <end position="113"/>
    </location>
    <ligand>
        <name>GTP</name>
        <dbReference type="ChEBI" id="CHEBI:37565"/>
    </ligand>
</feature>
<dbReference type="PROSITE" id="PS01135">
    <property type="entry name" value="FTSZ_2"/>
    <property type="match status" value="1"/>
</dbReference>
<dbReference type="PRINTS" id="PR00423">
    <property type="entry name" value="CELLDVISFTSZ"/>
</dbReference>
<name>A0AAX2ZEF1_9FIRM</name>
<dbReference type="SUPFAM" id="SSF55307">
    <property type="entry name" value="Tubulin C-terminal domain-like"/>
    <property type="match status" value="1"/>
</dbReference>
<dbReference type="InterPro" id="IPR024757">
    <property type="entry name" value="FtsZ_C"/>
</dbReference>
<dbReference type="GO" id="GO:0043093">
    <property type="term" value="P:FtsZ-dependent cytokinesis"/>
    <property type="evidence" value="ECO:0007669"/>
    <property type="project" value="UniProtKB-UniRule"/>
</dbReference>
<evidence type="ECO:0000259" key="12">
    <source>
        <dbReference type="SMART" id="SM00864"/>
    </source>
</evidence>